<evidence type="ECO:0000256" key="3">
    <source>
        <dbReference type="RuleBase" id="RU003876"/>
    </source>
</evidence>
<keyword evidence="2" id="KW-0143">Chaperone</keyword>
<dbReference type="SUPFAM" id="SSF143113">
    <property type="entry name" value="NAP-like"/>
    <property type="match status" value="2"/>
</dbReference>
<evidence type="ECO:0000313" key="5">
    <source>
        <dbReference type="EMBL" id="MCL7051164.1"/>
    </source>
</evidence>
<dbReference type="EMBL" id="JAJJMA010335588">
    <property type="protein sequence ID" value="MCL7051164.1"/>
    <property type="molecule type" value="Genomic_DNA"/>
</dbReference>
<dbReference type="Gene3D" id="3.60.20.10">
    <property type="entry name" value="Glutamine Phosphoribosylpyrophosphate, subunit 1, domain 1"/>
    <property type="match status" value="1"/>
</dbReference>
<dbReference type="Gene3D" id="3.30.1120.90">
    <property type="entry name" value="Nucleosome assembly protein"/>
    <property type="match status" value="2"/>
</dbReference>
<evidence type="ECO:0000256" key="4">
    <source>
        <dbReference type="SAM" id="Coils"/>
    </source>
</evidence>
<proteinExistence type="inferred from homology"/>
<organism evidence="5 6">
    <name type="scientific">Papaver nudicaule</name>
    <name type="common">Iceland poppy</name>
    <dbReference type="NCBI Taxonomy" id="74823"/>
    <lineage>
        <taxon>Eukaryota</taxon>
        <taxon>Viridiplantae</taxon>
        <taxon>Streptophyta</taxon>
        <taxon>Embryophyta</taxon>
        <taxon>Tracheophyta</taxon>
        <taxon>Spermatophyta</taxon>
        <taxon>Magnoliopsida</taxon>
        <taxon>Ranunculales</taxon>
        <taxon>Papaveraceae</taxon>
        <taxon>Papaveroideae</taxon>
        <taxon>Papaver</taxon>
    </lineage>
</organism>
<dbReference type="AlphaFoldDB" id="A0AA42B4W4"/>
<name>A0AA42B4W4_PAPNU</name>
<feature type="coiled-coil region" evidence="4">
    <location>
        <begin position="8"/>
        <end position="63"/>
    </location>
</feature>
<sequence length="1078" mass="122617">MLLGEKELEEFIKEATQSEAAIKKITDEARPRKLALDEEYKKKAREDEKMSAVKQKYNALRKALYAERKEHIQSIPDFWPTAILNLSRLRKYLRKEDEEIIKVLKSVAVQDVPNDKSGRIIAFFFGENQYFENTCLRTMYAHTDKGIVHKLGTKILWKKGTDATTGSETETPVKKGSICSLTDIKKSFFTRLFEPKRKDIPLKVYNKMRKAIEESLWPRALGYFLYWSGISAMEVERSEREIALNALKIIHDKLEKMESEEFHESITVEQEFGEKARKLQVLIEQTCNQGRRPLYQKRNEIVKRFPNFWLLAFLSHYALGDLFSEEDQKIFRFVSSVDVEDDENVVSGYTITLNLSIDNPYFKNSSLTKRISFCEDGTTNLSAVDIDWNVDMDIATEYQHDTSVTNTSFFTWFCAPQVIRKGYHDEVSELIKGDLWPNAVEYFVNMKKEKLHDELLDLPKSELKASPVGLISSLPDQPSSKRCKLEEHAVLASSGVASSTSVVPKDRIHLVKDSIESRQFIKALQLITVLQSEFPPSALVLALKALVYEKFIGESEVLSICSDAKDHMFSDISGLPDVLATLDTVCQRLNRLDMATSYYEHACGEDCDSLELMRGLFNCYARQSSFAKQLKVSLRMYKLVREDKFLFWAVFCIQLQVLCHLLKKHGMGHNLDEPEAFLIYMSITELQEMYDPVREILYKLGSTLLVVKADKEHLEGGKLLAHVCDYAAAVEVFKKILESCSPGDWESLLNDIGCALDDDSKWCVGGTENKIQPPVFLACKISQLPSEKCGSKILEALKLSNLENGRNRCHPDRKDNDLFEEAIYEYFTRIDHMSQRFFRILSKDEEYGLIDNLLKQDVLTTELLKEEFSKICTVSKIPKHFETLCEGPEGFKSAIRGATIVLKTNKFIILAADGKLTSAYSDNALYLKSEKIRQFDDLCFAISGVWNTLSKTVGIVNKYMRHFKKNGEGRPTVRKLAGCIAKEDPMSNGACEVIICAFDELEVGQPPVACVSSFPGIFACWNNKKSFCCSGRYSGHAEYILKEGNVHTDMGLAEAICWVERALVYTAMFDSCTGGLAN</sequence>
<evidence type="ECO:0000313" key="6">
    <source>
        <dbReference type="Proteomes" id="UP001177140"/>
    </source>
</evidence>
<accession>A0AA42B4W4</accession>
<dbReference type="Proteomes" id="UP001177140">
    <property type="component" value="Unassembled WGS sequence"/>
</dbReference>
<keyword evidence="4" id="KW-0175">Coiled coil</keyword>
<dbReference type="GO" id="GO:0005634">
    <property type="term" value="C:nucleus"/>
    <property type="evidence" value="ECO:0007669"/>
    <property type="project" value="InterPro"/>
</dbReference>
<keyword evidence="6" id="KW-1185">Reference proteome</keyword>
<reference evidence="5" key="1">
    <citation type="submission" date="2022-03" db="EMBL/GenBank/DDBJ databases">
        <title>A functionally conserved STORR gene fusion in Papaver species that diverged 16.8 million years ago.</title>
        <authorList>
            <person name="Catania T."/>
        </authorList>
    </citation>
    <scope>NUCLEOTIDE SEQUENCE</scope>
    <source>
        <strain evidence="5">S-191538</strain>
    </source>
</reference>
<gene>
    <name evidence="5" type="ORF">MKW94_000995</name>
</gene>
<evidence type="ECO:0000256" key="2">
    <source>
        <dbReference type="ARBA" id="ARBA00023186"/>
    </source>
</evidence>
<dbReference type="SUPFAM" id="SSF56235">
    <property type="entry name" value="N-terminal nucleophile aminohydrolases (Ntn hydrolases)"/>
    <property type="match status" value="1"/>
</dbReference>
<protein>
    <submittedName>
        <fullName evidence="5">Uncharacterized protein</fullName>
    </submittedName>
</protein>
<dbReference type="InterPro" id="IPR002164">
    <property type="entry name" value="NAP_family"/>
</dbReference>
<feature type="non-terminal residue" evidence="5">
    <location>
        <position position="1078"/>
    </location>
</feature>
<dbReference type="InterPro" id="IPR029055">
    <property type="entry name" value="Ntn_hydrolases_N"/>
</dbReference>
<dbReference type="GO" id="GO:0006334">
    <property type="term" value="P:nucleosome assembly"/>
    <property type="evidence" value="ECO:0007669"/>
    <property type="project" value="InterPro"/>
</dbReference>
<evidence type="ECO:0000256" key="1">
    <source>
        <dbReference type="ARBA" id="ARBA00009947"/>
    </source>
</evidence>
<dbReference type="GO" id="GO:0000724">
    <property type="term" value="P:double-strand break repair via homologous recombination"/>
    <property type="evidence" value="ECO:0007669"/>
    <property type="project" value="UniProtKB-ARBA"/>
</dbReference>
<dbReference type="PANTHER" id="PTHR11875">
    <property type="entry name" value="TESTIS-SPECIFIC Y-ENCODED PROTEIN"/>
    <property type="match status" value="1"/>
</dbReference>
<dbReference type="GO" id="GO:0042393">
    <property type="term" value="F:histone binding"/>
    <property type="evidence" value="ECO:0007669"/>
    <property type="project" value="UniProtKB-ARBA"/>
</dbReference>
<comment type="similarity">
    <text evidence="1 3">Belongs to the nucleosome assembly protein (NAP) family.</text>
</comment>
<dbReference type="Pfam" id="PF00956">
    <property type="entry name" value="NAP"/>
    <property type="match status" value="2"/>
</dbReference>
<comment type="caution">
    <text evidence="5">The sequence shown here is derived from an EMBL/GenBank/DDBJ whole genome shotgun (WGS) entry which is preliminary data.</text>
</comment>
<dbReference type="InterPro" id="IPR037231">
    <property type="entry name" value="NAP-like_sf"/>
</dbReference>